<dbReference type="EC" id="1.8.4.12" evidence="3"/>
<evidence type="ECO:0000256" key="1">
    <source>
        <dbReference type="ARBA" id="ARBA00001947"/>
    </source>
</evidence>
<comment type="cofactor">
    <cofactor evidence="1">
        <name>Zn(2+)</name>
        <dbReference type="ChEBI" id="CHEBI:29105"/>
    </cofactor>
</comment>
<evidence type="ECO:0000256" key="7">
    <source>
        <dbReference type="ARBA" id="ARBA00048488"/>
    </source>
</evidence>
<dbReference type="SUPFAM" id="SSF51316">
    <property type="entry name" value="Mss4-like"/>
    <property type="match status" value="1"/>
</dbReference>
<dbReference type="InterPro" id="IPR028427">
    <property type="entry name" value="Met_Sox_Rdtase_MsrB"/>
</dbReference>
<evidence type="ECO:0000259" key="8">
    <source>
        <dbReference type="PROSITE" id="PS51790"/>
    </source>
</evidence>
<dbReference type="Gene3D" id="2.170.150.20">
    <property type="entry name" value="Peptide methionine sulfoxide reductase"/>
    <property type="match status" value="1"/>
</dbReference>
<evidence type="ECO:0000256" key="6">
    <source>
        <dbReference type="ARBA" id="ARBA00023002"/>
    </source>
</evidence>
<evidence type="ECO:0000256" key="3">
    <source>
        <dbReference type="ARBA" id="ARBA00012499"/>
    </source>
</evidence>
<comment type="caution">
    <text evidence="9">The sequence shown here is derived from an EMBL/GenBank/DDBJ whole genome shotgun (WGS) entry which is preliminary data.</text>
</comment>
<dbReference type="Pfam" id="PF01641">
    <property type="entry name" value="SelR"/>
    <property type="match status" value="1"/>
</dbReference>
<keyword evidence="10" id="KW-1185">Reference proteome</keyword>
<organism evidence="9 10">
    <name type="scientific">Tibeticola sediminis</name>
    <dbReference type="NCBI Taxonomy" id="1917811"/>
    <lineage>
        <taxon>Bacteria</taxon>
        <taxon>Pseudomonadati</taxon>
        <taxon>Pseudomonadota</taxon>
        <taxon>Betaproteobacteria</taxon>
        <taxon>Burkholderiales</taxon>
        <taxon>Comamonadaceae</taxon>
        <taxon>Tibeticola</taxon>
    </lineage>
</organism>
<proteinExistence type="inferred from homology"/>
<keyword evidence="4" id="KW-0479">Metal-binding</keyword>
<dbReference type="InterPro" id="IPR002579">
    <property type="entry name" value="Met_Sox_Rdtase_MsrB_dom"/>
</dbReference>
<protein>
    <recommendedName>
        <fullName evidence="3">peptide-methionine (R)-S-oxide reductase</fullName>
        <ecNumber evidence="3">1.8.4.12</ecNumber>
    </recommendedName>
</protein>
<accession>A0A3N4UQ16</accession>
<dbReference type="EMBL" id="RKQL01000002">
    <property type="protein sequence ID" value="RPE70725.1"/>
    <property type="molecule type" value="Genomic_DNA"/>
</dbReference>
<dbReference type="GO" id="GO:0005737">
    <property type="term" value="C:cytoplasm"/>
    <property type="evidence" value="ECO:0007669"/>
    <property type="project" value="TreeGrafter"/>
</dbReference>
<dbReference type="FunFam" id="2.170.150.20:FF:000001">
    <property type="entry name" value="Peptide methionine sulfoxide reductase MsrB"/>
    <property type="match status" value="1"/>
</dbReference>
<dbReference type="GO" id="GO:0033743">
    <property type="term" value="F:peptide-methionine (R)-S-oxide reductase activity"/>
    <property type="evidence" value="ECO:0007669"/>
    <property type="project" value="UniProtKB-EC"/>
</dbReference>
<sequence length="151" mass="16390">MSTIEKTDDEWRALLAAKGAEPLAFEVTRRAATERPFTGKYERVWADGSYHCICCGQLLFDSSTKFDAGCGWPSFSEAVPGAITERIDRSHGMVRVETVCSQCGAHLGHVFEDGPAPTGLRYCMNSASLDFEPRAHAANPAAPGDPKPRAE</sequence>
<dbReference type="GO" id="GO:0046872">
    <property type="term" value="F:metal ion binding"/>
    <property type="evidence" value="ECO:0007669"/>
    <property type="project" value="UniProtKB-KW"/>
</dbReference>
<dbReference type="Proteomes" id="UP000272193">
    <property type="component" value="Unassembled WGS sequence"/>
</dbReference>
<reference evidence="9 10" key="1">
    <citation type="submission" date="2018-11" db="EMBL/GenBank/DDBJ databases">
        <title>Genomic Encyclopedia of Type Strains, Phase IV (KMG-IV): sequencing the most valuable type-strain genomes for metagenomic binning, comparative biology and taxonomic classification.</title>
        <authorList>
            <person name="Goeker M."/>
        </authorList>
    </citation>
    <scope>NUCLEOTIDE SEQUENCE [LARGE SCALE GENOMIC DNA]</scope>
    <source>
        <strain evidence="9 10">DSM 101684</strain>
    </source>
</reference>
<gene>
    <name evidence="9" type="ORF">EDC62_1212</name>
</gene>
<keyword evidence="5" id="KW-0862">Zinc</keyword>
<evidence type="ECO:0000256" key="5">
    <source>
        <dbReference type="ARBA" id="ARBA00022833"/>
    </source>
</evidence>
<dbReference type="PANTHER" id="PTHR10173">
    <property type="entry name" value="METHIONINE SULFOXIDE REDUCTASE"/>
    <property type="match status" value="1"/>
</dbReference>
<dbReference type="NCBIfam" id="TIGR00357">
    <property type="entry name" value="peptide-methionine (R)-S-oxide reductase MsrB"/>
    <property type="match status" value="1"/>
</dbReference>
<dbReference type="OrthoDB" id="9785497at2"/>
<comment type="similarity">
    <text evidence="2">Belongs to the MsrB Met sulfoxide reductase family.</text>
</comment>
<feature type="domain" description="MsrB" evidence="8">
    <location>
        <begin position="8"/>
        <end position="134"/>
    </location>
</feature>
<dbReference type="AlphaFoldDB" id="A0A3N4UQ16"/>
<name>A0A3N4UQ16_9BURK</name>
<comment type="catalytic activity">
    <reaction evidence="7">
        <text>L-methionyl-[protein] + [thioredoxin]-disulfide + H2O = L-methionyl-(R)-S-oxide-[protein] + [thioredoxin]-dithiol</text>
        <dbReference type="Rhea" id="RHEA:24164"/>
        <dbReference type="Rhea" id="RHEA-COMP:10698"/>
        <dbReference type="Rhea" id="RHEA-COMP:10700"/>
        <dbReference type="Rhea" id="RHEA-COMP:12313"/>
        <dbReference type="Rhea" id="RHEA-COMP:12314"/>
        <dbReference type="ChEBI" id="CHEBI:15377"/>
        <dbReference type="ChEBI" id="CHEBI:16044"/>
        <dbReference type="ChEBI" id="CHEBI:29950"/>
        <dbReference type="ChEBI" id="CHEBI:45764"/>
        <dbReference type="ChEBI" id="CHEBI:50058"/>
        <dbReference type="EC" id="1.8.4.12"/>
    </reaction>
</comment>
<dbReference type="GO" id="GO:0006979">
    <property type="term" value="P:response to oxidative stress"/>
    <property type="evidence" value="ECO:0007669"/>
    <property type="project" value="InterPro"/>
</dbReference>
<dbReference type="GO" id="GO:0030091">
    <property type="term" value="P:protein repair"/>
    <property type="evidence" value="ECO:0007669"/>
    <property type="project" value="InterPro"/>
</dbReference>
<dbReference type="RefSeq" id="WP_124221597.1">
    <property type="nucleotide sequence ID" value="NZ_RKQL01000002.1"/>
</dbReference>
<evidence type="ECO:0000256" key="4">
    <source>
        <dbReference type="ARBA" id="ARBA00022723"/>
    </source>
</evidence>
<evidence type="ECO:0000256" key="2">
    <source>
        <dbReference type="ARBA" id="ARBA00007174"/>
    </source>
</evidence>
<dbReference type="InterPro" id="IPR011057">
    <property type="entry name" value="Mss4-like_sf"/>
</dbReference>
<keyword evidence="6" id="KW-0560">Oxidoreductase</keyword>
<evidence type="ECO:0000313" key="9">
    <source>
        <dbReference type="EMBL" id="RPE70725.1"/>
    </source>
</evidence>
<evidence type="ECO:0000313" key="10">
    <source>
        <dbReference type="Proteomes" id="UP000272193"/>
    </source>
</evidence>
<dbReference type="PANTHER" id="PTHR10173:SF52">
    <property type="entry name" value="METHIONINE-R-SULFOXIDE REDUCTASE B1"/>
    <property type="match status" value="1"/>
</dbReference>
<dbReference type="PROSITE" id="PS51790">
    <property type="entry name" value="MSRB"/>
    <property type="match status" value="1"/>
</dbReference>